<dbReference type="InterPro" id="IPR036390">
    <property type="entry name" value="WH_DNA-bd_sf"/>
</dbReference>
<dbReference type="Proteomes" id="UP001429564">
    <property type="component" value="Unassembled WGS sequence"/>
</dbReference>
<dbReference type="Pfam" id="PF12802">
    <property type="entry name" value="MarR_2"/>
    <property type="match status" value="1"/>
</dbReference>
<gene>
    <name evidence="2" type="ORF">DL239_03670</name>
</gene>
<dbReference type="InterPro" id="IPR039422">
    <property type="entry name" value="MarR/SlyA-like"/>
</dbReference>
<comment type="caution">
    <text evidence="2">The sequence shown here is derived from an EMBL/GenBank/DDBJ whole genome shotgun (WGS) entry which is preliminary data.</text>
</comment>
<proteinExistence type="predicted"/>
<dbReference type="Gene3D" id="1.10.10.10">
    <property type="entry name" value="Winged helix-like DNA-binding domain superfamily/Winged helix DNA-binding domain"/>
    <property type="match status" value="1"/>
</dbReference>
<dbReference type="PANTHER" id="PTHR33164:SF43">
    <property type="entry name" value="HTH-TYPE TRANSCRIPTIONAL REPRESSOR YETL"/>
    <property type="match status" value="1"/>
</dbReference>
<dbReference type="InterPro" id="IPR000835">
    <property type="entry name" value="HTH_MarR-typ"/>
</dbReference>
<reference evidence="2 3" key="1">
    <citation type="submission" date="2018-05" db="EMBL/GenBank/DDBJ databases">
        <authorList>
            <person name="Zhang Y.-J."/>
        </authorList>
    </citation>
    <scope>NUCLEOTIDE SEQUENCE [LARGE SCALE GENOMIC DNA]</scope>
    <source>
        <strain evidence="2 3">CY04</strain>
    </source>
</reference>
<organism evidence="2 3">
    <name type="scientific">Parasedimentitalea denitrificans</name>
    <dbReference type="NCBI Taxonomy" id="2211118"/>
    <lineage>
        <taxon>Bacteria</taxon>
        <taxon>Pseudomonadati</taxon>
        <taxon>Pseudomonadota</taxon>
        <taxon>Alphaproteobacteria</taxon>
        <taxon>Rhodobacterales</taxon>
        <taxon>Paracoccaceae</taxon>
        <taxon>Parasedimentitalea</taxon>
    </lineage>
</organism>
<dbReference type="RefSeq" id="WP_167682411.1">
    <property type="nucleotide sequence ID" value="NZ_QHLQ01000002.1"/>
</dbReference>
<dbReference type="InterPro" id="IPR036388">
    <property type="entry name" value="WH-like_DNA-bd_sf"/>
</dbReference>
<keyword evidence="3" id="KW-1185">Reference proteome</keyword>
<evidence type="ECO:0000313" key="3">
    <source>
        <dbReference type="Proteomes" id="UP001429564"/>
    </source>
</evidence>
<evidence type="ECO:0000259" key="1">
    <source>
        <dbReference type="PROSITE" id="PS50995"/>
    </source>
</evidence>
<evidence type="ECO:0000313" key="2">
    <source>
        <dbReference type="EMBL" id="NIZ60072.1"/>
    </source>
</evidence>
<protein>
    <recommendedName>
        <fullName evidence="1">HTH marR-type domain-containing protein</fullName>
    </recommendedName>
</protein>
<dbReference type="PROSITE" id="PS50995">
    <property type="entry name" value="HTH_MARR_2"/>
    <property type="match status" value="1"/>
</dbReference>
<accession>A0ABX0W602</accession>
<dbReference type="EMBL" id="QHLQ01000002">
    <property type="protein sequence ID" value="NIZ60072.1"/>
    <property type="molecule type" value="Genomic_DNA"/>
</dbReference>
<sequence>MDQKLNGMTSGEMIFAAIYSLSQKIMMLYSKAVLRETGLNWQDWRILRAVVSLQSCRAQDICEESGIKKSHVSNGLARLEEFGHISRVANKGDKRSRIVVSTEQGQDLVARAEPKLHEFEAQLSNQPDVGDPDALLNSLRSYKDELGRLLDGDDPGPDG</sequence>
<name>A0ABX0W602_9RHOB</name>
<feature type="domain" description="HTH marR-type" evidence="1">
    <location>
        <begin position="11"/>
        <end position="144"/>
    </location>
</feature>
<dbReference type="PANTHER" id="PTHR33164">
    <property type="entry name" value="TRANSCRIPTIONAL REGULATOR, MARR FAMILY"/>
    <property type="match status" value="1"/>
</dbReference>
<dbReference type="SUPFAM" id="SSF46785">
    <property type="entry name" value="Winged helix' DNA-binding domain"/>
    <property type="match status" value="1"/>
</dbReference>
<dbReference type="SMART" id="SM00347">
    <property type="entry name" value="HTH_MARR"/>
    <property type="match status" value="1"/>
</dbReference>